<feature type="transmembrane region" description="Helical" evidence="5">
    <location>
        <begin position="283"/>
        <end position="310"/>
    </location>
</feature>
<dbReference type="EnsemblMetazoa" id="XM_003727121">
    <property type="protein sequence ID" value="XP_003727169"/>
    <property type="gene ID" value="LOC100888773"/>
</dbReference>
<evidence type="ECO:0000256" key="2">
    <source>
        <dbReference type="ARBA" id="ARBA00022692"/>
    </source>
</evidence>
<dbReference type="OrthoDB" id="10042731at2759"/>
<dbReference type="SMART" id="SM01381">
    <property type="entry name" value="7TM_GPCR_Srsx"/>
    <property type="match status" value="1"/>
</dbReference>
<feature type="transmembrane region" description="Helical" evidence="5">
    <location>
        <begin position="322"/>
        <end position="340"/>
    </location>
</feature>
<keyword evidence="4 5" id="KW-0472">Membrane</keyword>
<keyword evidence="3 5" id="KW-1133">Transmembrane helix</keyword>
<reference evidence="8" key="1">
    <citation type="submission" date="2015-02" db="EMBL/GenBank/DDBJ databases">
        <title>Genome sequencing for Strongylocentrotus purpuratus.</title>
        <authorList>
            <person name="Murali S."/>
            <person name="Liu Y."/>
            <person name="Vee V."/>
            <person name="English A."/>
            <person name="Wang M."/>
            <person name="Skinner E."/>
            <person name="Han Y."/>
            <person name="Muzny D.M."/>
            <person name="Worley K.C."/>
            <person name="Gibbs R.A."/>
        </authorList>
    </citation>
    <scope>NUCLEOTIDE SEQUENCE</scope>
</reference>
<evidence type="ECO:0000256" key="4">
    <source>
        <dbReference type="ARBA" id="ARBA00023136"/>
    </source>
</evidence>
<sequence>MARIGMNITGVSATMKTDTSPLMSSDFYMTSSGLSIFGANMSENVTVTNFTDAVVPVVWSWIPISWEWWEVIQLILAIAGIIGNSLVMLVLFRVKKKLCSTDTLIAGLALADFLTSVFIIPHAQVKTLPDTVAAQLYCRIIHSNSLMWTSICASIFTLTTISIERLMAVRYPIIFKRFFTSRTTSLAIGGIWIISLVINTVSFYIHYIFEGNCALGFPTPSFQKFIGIFFFISEYLVPVSVMILAYVFTIRTLRERAQPYSAENQSRRPNKLFLVARRRVIEILFIVVVIFIICWTPDQFGFLAVTVGIIDFSHFDSPLYRSFVVLAFVNSCANPIIYAARNPNFRQALKELFRNVPSIRLQSVFAVIDETSNATTDTNVTKLSSVDNTVV</sequence>
<feature type="transmembrane region" description="Helical" evidence="5">
    <location>
        <begin position="145"/>
        <end position="163"/>
    </location>
</feature>
<dbReference type="GeneID" id="100888773"/>
<evidence type="ECO:0000313" key="8">
    <source>
        <dbReference type="Proteomes" id="UP000007110"/>
    </source>
</evidence>
<dbReference type="InterPro" id="IPR000276">
    <property type="entry name" value="GPCR_Rhodpsn"/>
</dbReference>
<protein>
    <recommendedName>
        <fullName evidence="6">G-protein coupled receptors family 1 profile domain-containing protein</fullName>
    </recommendedName>
</protein>
<comment type="subcellular location">
    <subcellularLocation>
        <location evidence="1">Membrane</location>
    </subcellularLocation>
</comment>
<reference evidence="7" key="2">
    <citation type="submission" date="2021-01" db="UniProtKB">
        <authorList>
            <consortium name="EnsemblMetazoa"/>
        </authorList>
    </citation>
    <scope>IDENTIFICATION</scope>
</reference>
<dbReference type="GO" id="GO:0004930">
    <property type="term" value="F:G protein-coupled receptor activity"/>
    <property type="evidence" value="ECO:0007669"/>
    <property type="project" value="InterPro"/>
</dbReference>
<evidence type="ECO:0000256" key="5">
    <source>
        <dbReference type="SAM" id="Phobius"/>
    </source>
</evidence>
<dbReference type="RefSeq" id="XP_003727169.2">
    <property type="nucleotide sequence ID" value="XM_003727121.3"/>
</dbReference>
<dbReference type="KEGG" id="spu:100888773"/>
<keyword evidence="8" id="KW-1185">Reference proteome</keyword>
<dbReference type="Proteomes" id="UP000007110">
    <property type="component" value="Unassembled WGS sequence"/>
</dbReference>
<dbReference type="CDD" id="cd00637">
    <property type="entry name" value="7tm_classA_rhodopsin-like"/>
    <property type="match status" value="1"/>
</dbReference>
<evidence type="ECO:0000313" key="7">
    <source>
        <dbReference type="EnsemblMetazoa" id="XP_003727169"/>
    </source>
</evidence>
<feature type="transmembrane region" description="Helical" evidence="5">
    <location>
        <begin position="71"/>
        <end position="92"/>
    </location>
</feature>
<feature type="transmembrane region" description="Helical" evidence="5">
    <location>
        <begin position="184"/>
        <end position="205"/>
    </location>
</feature>
<organism evidence="7 8">
    <name type="scientific">Strongylocentrotus purpuratus</name>
    <name type="common">Purple sea urchin</name>
    <dbReference type="NCBI Taxonomy" id="7668"/>
    <lineage>
        <taxon>Eukaryota</taxon>
        <taxon>Metazoa</taxon>
        <taxon>Echinodermata</taxon>
        <taxon>Eleutherozoa</taxon>
        <taxon>Echinozoa</taxon>
        <taxon>Echinoidea</taxon>
        <taxon>Euechinoidea</taxon>
        <taxon>Echinacea</taxon>
        <taxon>Camarodonta</taxon>
        <taxon>Echinidea</taxon>
        <taxon>Strongylocentrotidae</taxon>
        <taxon>Strongylocentrotus</taxon>
    </lineage>
</organism>
<evidence type="ECO:0000259" key="6">
    <source>
        <dbReference type="PROSITE" id="PS50262"/>
    </source>
</evidence>
<accession>A0A7M7LPF3</accession>
<dbReference type="AlphaFoldDB" id="A0A7M7LPF3"/>
<proteinExistence type="predicted"/>
<dbReference type="GO" id="GO:0016020">
    <property type="term" value="C:membrane"/>
    <property type="evidence" value="ECO:0007669"/>
    <property type="project" value="UniProtKB-SubCell"/>
</dbReference>
<name>A0A7M7LPF3_STRPU</name>
<dbReference type="InParanoid" id="A0A7M7LPF3"/>
<dbReference type="PANTHER" id="PTHR45698:SF1">
    <property type="entry name" value="TRACE AMINE-ASSOCIATED RECEPTOR 13C-LIKE"/>
    <property type="match status" value="1"/>
</dbReference>
<keyword evidence="2 5" id="KW-0812">Transmembrane</keyword>
<dbReference type="PRINTS" id="PR00237">
    <property type="entry name" value="GPCRRHODOPSN"/>
</dbReference>
<feature type="transmembrane region" description="Helical" evidence="5">
    <location>
        <begin position="104"/>
        <end position="125"/>
    </location>
</feature>
<dbReference type="Pfam" id="PF00001">
    <property type="entry name" value="7tm_1"/>
    <property type="match status" value="1"/>
</dbReference>
<feature type="transmembrane region" description="Helical" evidence="5">
    <location>
        <begin position="225"/>
        <end position="248"/>
    </location>
</feature>
<dbReference type="FunCoup" id="A0A7M7LPF3">
    <property type="interactions" value="43"/>
</dbReference>
<dbReference type="Gene3D" id="1.20.1070.10">
    <property type="entry name" value="Rhodopsin 7-helix transmembrane proteins"/>
    <property type="match status" value="1"/>
</dbReference>
<dbReference type="InterPro" id="IPR017452">
    <property type="entry name" value="GPCR_Rhodpsn_7TM"/>
</dbReference>
<dbReference type="PROSITE" id="PS50262">
    <property type="entry name" value="G_PROTEIN_RECEP_F1_2"/>
    <property type="match status" value="1"/>
</dbReference>
<dbReference type="PANTHER" id="PTHR45698">
    <property type="entry name" value="TRACE AMINE-ASSOCIATED RECEPTOR 19N-RELATED"/>
    <property type="match status" value="1"/>
</dbReference>
<dbReference type="SUPFAM" id="SSF81321">
    <property type="entry name" value="Family A G protein-coupled receptor-like"/>
    <property type="match status" value="1"/>
</dbReference>
<evidence type="ECO:0000256" key="1">
    <source>
        <dbReference type="ARBA" id="ARBA00004370"/>
    </source>
</evidence>
<feature type="domain" description="G-protein coupled receptors family 1 profile" evidence="6">
    <location>
        <begin position="83"/>
        <end position="338"/>
    </location>
</feature>
<evidence type="ECO:0000256" key="3">
    <source>
        <dbReference type="ARBA" id="ARBA00022989"/>
    </source>
</evidence>